<keyword evidence="1" id="KW-0812">Transmembrane</keyword>
<dbReference type="Proteomes" id="UP000254396">
    <property type="component" value="Unassembled WGS sequence"/>
</dbReference>
<evidence type="ECO:0000256" key="1">
    <source>
        <dbReference type="SAM" id="Phobius"/>
    </source>
</evidence>
<keyword evidence="1" id="KW-1133">Transmembrane helix</keyword>
<dbReference type="EMBL" id="UGIX01000007">
    <property type="protein sequence ID" value="STQ83174.1"/>
    <property type="molecule type" value="Genomic_DNA"/>
</dbReference>
<evidence type="ECO:0000313" key="2">
    <source>
        <dbReference type="EMBL" id="STQ83174.1"/>
    </source>
</evidence>
<accession>A0AAX2KVX5</accession>
<proteinExistence type="predicted"/>
<protein>
    <submittedName>
        <fullName evidence="2">Uncharacterized protein</fullName>
    </submittedName>
</protein>
<gene>
    <name evidence="2" type="ORF">NCTC13379_03621</name>
</gene>
<evidence type="ECO:0000313" key="3">
    <source>
        <dbReference type="Proteomes" id="UP000254396"/>
    </source>
</evidence>
<keyword evidence="1" id="KW-0472">Membrane</keyword>
<dbReference type="RefSeq" id="WP_181879966.1">
    <property type="nucleotide sequence ID" value="NZ_UGIX01000007.1"/>
</dbReference>
<comment type="caution">
    <text evidence="2">The sequence shown here is derived from an EMBL/GenBank/DDBJ whole genome shotgun (WGS) entry which is preliminary data.</text>
</comment>
<feature type="transmembrane region" description="Helical" evidence="1">
    <location>
        <begin position="12"/>
        <end position="28"/>
    </location>
</feature>
<dbReference type="AlphaFoldDB" id="A0AAX2KVX5"/>
<name>A0AAX2KVX5_ENTFL</name>
<reference evidence="2 3" key="1">
    <citation type="submission" date="2018-06" db="EMBL/GenBank/DDBJ databases">
        <authorList>
            <consortium name="Pathogen Informatics"/>
            <person name="Doyle S."/>
        </authorList>
    </citation>
    <scope>NUCLEOTIDE SEQUENCE [LARGE SCALE GENOMIC DNA]</scope>
    <source>
        <strain evidence="2 3">NCTC13379</strain>
    </source>
</reference>
<organism evidence="2 3">
    <name type="scientific">Enterococcus faecalis</name>
    <name type="common">Streptococcus faecalis</name>
    <dbReference type="NCBI Taxonomy" id="1351"/>
    <lineage>
        <taxon>Bacteria</taxon>
        <taxon>Bacillati</taxon>
        <taxon>Bacillota</taxon>
        <taxon>Bacilli</taxon>
        <taxon>Lactobacillales</taxon>
        <taxon>Enterococcaceae</taxon>
        <taxon>Enterococcus</taxon>
    </lineage>
</organism>
<sequence>MQNNKKNKELPLYVLNTFLLYVIYEYLIDKNNRKLKLIYPILSKEDKILNNKSYLQNFYLANLYMIEYILSVDNKQTFKKINLKILDSISRSRIKYLNFKCSKSADDEISQSMTEFSNIIKNYSDQTSTMIIAEKQWVQN</sequence>